<dbReference type="InterPro" id="IPR052913">
    <property type="entry name" value="Glycopeptide_resist_protein"/>
</dbReference>
<dbReference type="InterPro" id="IPR007391">
    <property type="entry name" value="Vancomycin_resist_VanW"/>
</dbReference>
<keyword evidence="2" id="KW-1185">Reference proteome</keyword>
<proteinExistence type="predicted"/>
<sequence length="287" mass="33879">MKPSVFENAIKKSHYTDFSKSRNTIWSWIGLLFHAKLKNLRTKVLPRVDKKLPHVHFKHQSILIPSYERLEPYELQIKEAEIKYLVTKLNGLVIKPNAIFSFWKNIGYKNKLFKTPSNFASQKIKGTTPAVSQVTNLLYWIVLHSQLEIVERYRHNYDLYPDDLRKRPFGTGATCIHNQYDLKFQNKTDSIFQIIMTYQNGVLYGELRSLTLPLLIYEVFEERHLIKKNSFNEYIRHNAVYRSIKNTKTQKTRVEYVTENHALMVYEPLEDHDVTDIKDLKAGDITL</sequence>
<dbReference type="RefSeq" id="WP_194700101.1">
    <property type="nucleotide sequence ID" value="NZ_JADKNH010000001.1"/>
</dbReference>
<reference evidence="1 2" key="1">
    <citation type="submission" date="2020-11" db="EMBL/GenBank/DDBJ databases">
        <title>Fusibacter basophilias sp. nov.</title>
        <authorList>
            <person name="Qiu D."/>
        </authorList>
    </citation>
    <scope>NUCLEOTIDE SEQUENCE [LARGE SCALE GENOMIC DNA]</scope>
    <source>
        <strain evidence="1 2">Q10-2</strain>
    </source>
</reference>
<protein>
    <submittedName>
        <fullName evidence="1">VanW family protein</fullName>
    </submittedName>
</protein>
<dbReference type="PANTHER" id="PTHR35788">
    <property type="entry name" value="EXPORTED PROTEIN-RELATED"/>
    <property type="match status" value="1"/>
</dbReference>
<gene>
    <name evidence="1" type="ORF">ISU02_02010</name>
</gene>
<evidence type="ECO:0000313" key="1">
    <source>
        <dbReference type="EMBL" id="MBF4691871.1"/>
    </source>
</evidence>
<accession>A0ABR9ZN55</accession>
<comment type="caution">
    <text evidence="1">The sequence shown here is derived from an EMBL/GenBank/DDBJ whole genome shotgun (WGS) entry which is preliminary data.</text>
</comment>
<dbReference type="Proteomes" id="UP000614200">
    <property type="component" value="Unassembled WGS sequence"/>
</dbReference>
<evidence type="ECO:0000313" key="2">
    <source>
        <dbReference type="Proteomes" id="UP000614200"/>
    </source>
</evidence>
<organism evidence="1 2">
    <name type="scientific">Fusibacter ferrireducens</name>
    <dbReference type="NCBI Taxonomy" id="2785058"/>
    <lineage>
        <taxon>Bacteria</taxon>
        <taxon>Bacillati</taxon>
        <taxon>Bacillota</taxon>
        <taxon>Clostridia</taxon>
        <taxon>Eubacteriales</taxon>
        <taxon>Eubacteriales Family XII. Incertae Sedis</taxon>
        <taxon>Fusibacter</taxon>
    </lineage>
</organism>
<dbReference type="Pfam" id="PF04294">
    <property type="entry name" value="VanW"/>
    <property type="match status" value="1"/>
</dbReference>
<dbReference type="EMBL" id="JADKNH010000001">
    <property type="protein sequence ID" value="MBF4691871.1"/>
    <property type="molecule type" value="Genomic_DNA"/>
</dbReference>
<name>A0ABR9ZN55_9FIRM</name>
<dbReference type="PANTHER" id="PTHR35788:SF1">
    <property type="entry name" value="EXPORTED PROTEIN"/>
    <property type="match status" value="1"/>
</dbReference>